<name>A0A0E9T163_ANGAN</name>
<sequence length="57" mass="6459">MGPTLYLIIFLTIYFVLRLCNSSRFVYFLCAFGSITQQNEAPDVFLKTGQPTVCMSV</sequence>
<evidence type="ECO:0000313" key="1">
    <source>
        <dbReference type="EMBL" id="JAH46695.1"/>
    </source>
</evidence>
<accession>A0A0E9T163</accession>
<organism evidence="1">
    <name type="scientific">Anguilla anguilla</name>
    <name type="common">European freshwater eel</name>
    <name type="synonym">Muraena anguilla</name>
    <dbReference type="NCBI Taxonomy" id="7936"/>
    <lineage>
        <taxon>Eukaryota</taxon>
        <taxon>Metazoa</taxon>
        <taxon>Chordata</taxon>
        <taxon>Craniata</taxon>
        <taxon>Vertebrata</taxon>
        <taxon>Euteleostomi</taxon>
        <taxon>Actinopterygii</taxon>
        <taxon>Neopterygii</taxon>
        <taxon>Teleostei</taxon>
        <taxon>Anguilliformes</taxon>
        <taxon>Anguillidae</taxon>
        <taxon>Anguilla</taxon>
    </lineage>
</organism>
<dbReference type="EMBL" id="GBXM01061882">
    <property type="protein sequence ID" value="JAH46695.1"/>
    <property type="molecule type" value="Transcribed_RNA"/>
</dbReference>
<proteinExistence type="predicted"/>
<protein>
    <submittedName>
        <fullName evidence="1">Uncharacterized protein</fullName>
    </submittedName>
</protein>
<reference evidence="1" key="2">
    <citation type="journal article" date="2015" name="Fish Shellfish Immunol.">
        <title>Early steps in the European eel (Anguilla anguilla)-Vibrio vulnificus interaction in the gills: Role of the RtxA13 toxin.</title>
        <authorList>
            <person name="Callol A."/>
            <person name="Pajuelo D."/>
            <person name="Ebbesson L."/>
            <person name="Teles M."/>
            <person name="MacKenzie S."/>
            <person name="Amaro C."/>
        </authorList>
    </citation>
    <scope>NUCLEOTIDE SEQUENCE</scope>
</reference>
<dbReference type="AlphaFoldDB" id="A0A0E9T163"/>
<reference evidence="1" key="1">
    <citation type="submission" date="2014-11" db="EMBL/GenBank/DDBJ databases">
        <authorList>
            <person name="Amaro Gonzalez C."/>
        </authorList>
    </citation>
    <scope>NUCLEOTIDE SEQUENCE</scope>
</reference>